<dbReference type="Proteomes" id="UP000248168">
    <property type="component" value="Unassembled WGS sequence"/>
</dbReference>
<dbReference type="AlphaFoldDB" id="A0A330L897"/>
<proteinExistence type="predicted"/>
<accession>A0A330L897</accession>
<dbReference type="EMBL" id="OUNR01000016">
    <property type="protein sequence ID" value="SPP65471.1"/>
    <property type="molecule type" value="Genomic_DNA"/>
</dbReference>
<sequence>MKSPSHQFWILLSCLLLMSGCAAPKPILYPNAHFRQVGESVAEQDIEDCSAMAKEAGATPSQGKSGQVAGSTTAGGAIGSAAGAVGGAVVGRPGRGAMVGAASGATGGLLRGLFRKSPPSQAFKQFVNRCLQERGYEPMGWE</sequence>
<gene>
    <name evidence="3" type="ORF">NITLEN_30385</name>
</gene>
<feature type="chain" id="PRO_5016416391" description="Glycine-zipper-containing OmpA-like membrane domain-containing protein" evidence="1">
    <location>
        <begin position="25"/>
        <end position="142"/>
    </location>
</feature>
<dbReference type="PROSITE" id="PS51257">
    <property type="entry name" value="PROKAR_LIPOPROTEIN"/>
    <property type="match status" value="1"/>
</dbReference>
<reference evidence="4" key="1">
    <citation type="submission" date="2018-04" db="EMBL/GenBank/DDBJ databases">
        <authorList>
            <person name="Lucker S."/>
            <person name="Sakoula D."/>
        </authorList>
    </citation>
    <scope>NUCLEOTIDE SEQUENCE [LARGE SCALE GENOMIC DNA]</scope>
</reference>
<organism evidence="3 4">
    <name type="scientific">Nitrospira lenta</name>
    <dbReference type="NCBI Taxonomy" id="1436998"/>
    <lineage>
        <taxon>Bacteria</taxon>
        <taxon>Pseudomonadati</taxon>
        <taxon>Nitrospirota</taxon>
        <taxon>Nitrospiria</taxon>
        <taxon>Nitrospirales</taxon>
        <taxon>Nitrospiraceae</taxon>
        <taxon>Nitrospira</taxon>
    </lineage>
</organism>
<protein>
    <recommendedName>
        <fullName evidence="2">Glycine-zipper-containing OmpA-like membrane domain-containing protein</fullName>
    </recommendedName>
</protein>
<keyword evidence="1" id="KW-0732">Signal</keyword>
<evidence type="ECO:0000259" key="2">
    <source>
        <dbReference type="Pfam" id="PF13436"/>
    </source>
</evidence>
<name>A0A330L897_9BACT</name>
<dbReference type="OrthoDB" id="9796758at2"/>
<dbReference type="InterPro" id="IPR025693">
    <property type="entry name" value="Gly-zipper_OmpA-like_dom"/>
</dbReference>
<evidence type="ECO:0000313" key="4">
    <source>
        <dbReference type="Proteomes" id="UP000248168"/>
    </source>
</evidence>
<evidence type="ECO:0000256" key="1">
    <source>
        <dbReference type="SAM" id="SignalP"/>
    </source>
</evidence>
<keyword evidence="4" id="KW-1185">Reference proteome</keyword>
<feature type="signal peptide" evidence="1">
    <location>
        <begin position="1"/>
        <end position="24"/>
    </location>
</feature>
<dbReference type="InParanoid" id="A0A330L897"/>
<dbReference type="RefSeq" id="WP_121989746.1">
    <property type="nucleotide sequence ID" value="NZ_OUNR01000016.1"/>
</dbReference>
<dbReference type="Pfam" id="PF13436">
    <property type="entry name" value="Gly-zipper_OmpA"/>
    <property type="match status" value="1"/>
</dbReference>
<evidence type="ECO:0000313" key="3">
    <source>
        <dbReference type="EMBL" id="SPP65471.1"/>
    </source>
</evidence>
<feature type="domain" description="Glycine-zipper-containing OmpA-like membrane" evidence="2">
    <location>
        <begin position="70"/>
        <end position="112"/>
    </location>
</feature>